<sequence length="134" mass="13957">MFGGALNELFAPGRRHTEEERRRQELTLEEARDADPGRGPIDLGSGVVLIRVPAARDEARAPEGEPEDGDKNAEGAEDTEAAEDGKNAEGAEDTEAAEDGKNAEGAEDTEAAEDGKNAQDGKNVEAARAAEGAG</sequence>
<feature type="compositionally biased region" description="Basic and acidic residues" evidence="1">
    <location>
        <begin position="15"/>
        <end position="36"/>
    </location>
</feature>
<proteinExistence type="predicted"/>
<dbReference type="Pfam" id="PF19690">
    <property type="entry name" value="DUF6191"/>
    <property type="match status" value="1"/>
</dbReference>
<evidence type="ECO:0000313" key="3">
    <source>
        <dbReference type="Proteomes" id="UP000484988"/>
    </source>
</evidence>
<gene>
    <name evidence="2" type="ORF">SCWH03_20380</name>
</gene>
<dbReference type="AlphaFoldDB" id="A0A6A0ASE4"/>
<dbReference type="InterPro" id="IPR045684">
    <property type="entry name" value="DUF6191"/>
</dbReference>
<evidence type="ECO:0000313" key="2">
    <source>
        <dbReference type="EMBL" id="GFH35816.1"/>
    </source>
</evidence>
<accession>A0A6A0ASE4</accession>
<organism evidence="2 3">
    <name type="scientific">Streptomyces pacificus</name>
    <dbReference type="NCBI Taxonomy" id="2705029"/>
    <lineage>
        <taxon>Bacteria</taxon>
        <taxon>Bacillati</taxon>
        <taxon>Actinomycetota</taxon>
        <taxon>Actinomycetes</taxon>
        <taxon>Kitasatosporales</taxon>
        <taxon>Streptomycetaceae</taxon>
        <taxon>Streptomyces</taxon>
    </lineage>
</organism>
<dbReference type="RefSeq" id="WP_173263390.1">
    <property type="nucleotide sequence ID" value="NZ_BLLG01000004.1"/>
</dbReference>
<dbReference type="Proteomes" id="UP000484988">
    <property type="component" value="Unassembled WGS sequence"/>
</dbReference>
<feature type="compositionally biased region" description="Basic and acidic residues" evidence="1">
    <location>
        <begin position="54"/>
        <end position="74"/>
    </location>
</feature>
<keyword evidence="3" id="KW-1185">Reference proteome</keyword>
<comment type="caution">
    <text evidence="2">The sequence shown here is derived from an EMBL/GenBank/DDBJ whole genome shotgun (WGS) entry which is preliminary data.</text>
</comment>
<feature type="region of interest" description="Disordered" evidence="1">
    <location>
        <begin position="1"/>
        <end position="134"/>
    </location>
</feature>
<dbReference type="EMBL" id="BLLG01000004">
    <property type="protein sequence ID" value="GFH35816.1"/>
    <property type="molecule type" value="Genomic_DNA"/>
</dbReference>
<name>A0A6A0ASE4_9ACTN</name>
<protein>
    <submittedName>
        <fullName evidence="2">Uncharacterized protein</fullName>
    </submittedName>
</protein>
<feature type="compositionally biased region" description="Basic and acidic residues" evidence="1">
    <location>
        <begin position="113"/>
        <end position="125"/>
    </location>
</feature>
<evidence type="ECO:0000256" key="1">
    <source>
        <dbReference type="SAM" id="MobiDB-lite"/>
    </source>
</evidence>
<reference evidence="2 3" key="1">
    <citation type="submission" date="2020-02" db="EMBL/GenBank/DDBJ databases">
        <title>Whole Genome Shotgun Sequence of Streptomyces sp. strain CWH03.</title>
        <authorList>
            <person name="Dohra H."/>
            <person name="Kodani S."/>
            <person name="Yamamura H."/>
        </authorList>
    </citation>
    <scope>NUCLEOTIDE SEQUENCE [LARGE SCALE GENOMIC DNA]</scope>
    <source>
        <strain evidence="2 3">CWH03</strain>
    </source>
</reference>